<organism evidence="2 3">
    <name type="scientific">Sediminitomix flava</name>
    <dbReference type="NCBI Taxonomy" id="379075"/>
    <lineage>
        <taxon>Bacteria</taxon>
        <taxon>Pseudomonadati</taxon>
        <taxon>Bacteroidota</taxon>
        <taxon>Cytophagia</taxon>
        <taxon>Cytophagales</taxon>
        <taxon>Flammeovirgaceae</taxon>
        <taxon>Sediminitomix</taxon>
    </lineage>
</organism>
<dbReference type="RefSeq" id="WP_109619717.1">
    <property type="nucleotide sequence ID" value="NZ_QGDO01000004.1"/>
</dbReference>
<protein>
    <submittedName>
        <fullName evidence="2">Uncharacterized protein</fullName>
    </submittedName>
</protein>
<evidence type="ECO:0000313" key="2">
    <source>
        <dbReference type="EMBL" id="PWJ40883.1"/>
    </source>
</evidence>
<reference evidence="2 3" key="1">
    <citation type="submission" date="2018-03" db="EMBL/GenBank/DDBJ databases">
        <title>Genomic Encyclopedia of Archaeal and Bacterial Type Strains, Phase II (KMG-II): from individual species to whole genera.</title>
        <authorList>
            <person name="Goeker M."/>
        </authorList>
    </citation>
    <scope>NUCLEOTIDE SEQUENCE [LARGE SCALE GENOMIC DNA]</scope>
    <source>
        <strain evidence="2 3">DSM 28229</strain>
    </source>
</reference>
<feature type="transmembrane region" description="Helical" evidence="1">
    <location>
        <begin position="128"/>
        <end position="150"/>
    </location>
</feature>
<accession>A0A315ZW33</accession>
<feature type="transmembrane region" description="Helical" evidence="1">
    <location>
        <begin position="44"/>
        <end position="64"/>
    </location>
</feature>
<evidence type="ECO:0000313" key="3">
    <source>
        <dbReference type="Proteomes" id="UP000245535"/>
    </source>
</evidence>
<feature type="transmembrane region" description="Helical" evidence="1">
    <location>
        <begin position="156"/>
        <end position="174"/>
    </location>
</feature>
<keyword evidence="1" id="KW-0812">Transmembrane</keyword>
<gene>
    <name evidence="2" type="ORF">BC781_104143</name>
</gene>
<name>A0A315ZW33_SEDFL</name>
<dbReference type="AlphaFoldDB" id="A0A315ZW33"/>
<dbReference type="Proteomes" id="UP000245535">
    <property type="component" value="Unassembled WGS sequence"/>
</dbReference>
<sequence length="202" mass="23543">MNELKEFKNAWNQVKASDNIKPLELDKSFLAKLKEIDRKIKNENIGLTIAFGTLAGLFTYIWSILPSSFWLAHVSLIGVAILLFVSMGIFWYRKFNLNKYDFSAETSVFIEELLKKLKFQLWVTNNYMYFYTGILYTFIMIYLSQILALGSLKLQLIGYGGATLWMVLVLYFGMKKKKKSNKNKIVPLIDQLKELQHKLNKN</sequence>
<feature type="transmembrane region" description="Helical" evidence="1">
    <location>
        <begin position="70"/>
        <end position="92"/>
    </location>
</feature>
<keyword evidence="1" id="KW-1133">Transmembrane helix</keyword>
<proteinExistence type="predicted"/>
<keyword evidence="3" id="KW-1185">Reference proteome</keyword>
<evidence type="ECO:0000256" key="1">
    <source>
        <dbReference type="SAM" id="Phobius"/>
    </source>
</evidence>
<keyword evidence="1" id="KW-0472">Membrane</keyword>
<dbReference type="EMBL" id="QGDO01000004">
    <property type="protein sequence ID" value="PWJ40883.1"/>
    <property type="molecule type" value="Genomic_DNA"/>
</dbReference>
<comment type="caution">
    <text evidence="2">The sequence shown here is derived from an EMBL/GenBank/DDBJ whole genome shotgun (WGS) entry which is preliminary data.</text>
</comment>